<dbReference type="KEGG" id="mpt:Mpe_A1149"/>
<name>A2SEX1_METPP</name>
<evidence type="ECO:0000313" key="3">
    <source>
        <dbReference type="Proteomes" id="UP000000366"/>
    </source>
</evidence>
<dbReference type="HOGENOM" id="CLU_1432070_0_0_4"/>
<dbReference type="AlphaFoldDB" id="A2SEX1"/>
<keyword evidence="3" id="KW-1185">Reference proteome</keyword>
<dbReference type="RefSeq" id="WP_011828747.1">
    <property type="nucleotide sequence ID" value="NC_008825.1"/>
</dbReference>
<gene>
    <name evidence="2" type="ordered locus">Mpe_A1149</name>
</gene>
<dbReference type="EMBL" id="CP000555">
    <property type="protein sequence ID" value="ABM94110.1"/>
    <property type="molecule type" value="Genomic_DNA"/>
</dbReference>
<evidence type="ECO:0000313" key="2">
    <source>
        <dbReference type="EMBL" id="ABM94110.1"/>
    </source>
</evidence>
<dbReference type="Proteomes" id="UP000000366">
    <property type="component" value="Chromosome"/>
</dbReference>
<dbReference type="eggNOG" id="ENOG5030XW9">
    <property type="taxonomic scope" value="Bacteria"/>
</dbReference>
<dbReference type="STRING" id="420662.Mpe_A1149"/>
<reference evidence="2 3" key="1">
    <citation type="journal article" date="2007" name="J. Bacteriol.">
        <title>Whole-genome analysis of the methyl tert-butyl ether-degrading beta-proteobacterium Methylibium petroleiphilum PM1.</title>
        <authorList>
            <person name="Kane S.R."/>
            <person name="Chakicherla A.Y."/>
            <person name="Chain P.S.G."/>
            <person name="Schmidt R."/>
            <person name="Shin M.W."/>
            <person name="Legler T.C."/>
            <person name="Scow K.M."/>
            <person name="Larimer F.W."/>
            <person name="Lucas S.M."/>
            <person name="Richardson P.M."/>
            <person name="Hristova K.R."/>
        </authorList>
    </citation>
    <scope>NUCLEOTIDE SEQUENCE [LARGE SCALE GENOMIC DNA]</scope>
    <source>
        <strain evidence="3">ATCC BAA-1232 / LMG 22953 / PM1</strain>
    </source>
</reference>
<accession>A2SEX1</accession>
<evidence type="ECO:0000256" key="1">
    <source>
        <dbReference type="SAM" id="SignalP"/>
    </source>
</evidence>
<feature type="signal peptide" evidence="1">
    <location>
        <begin position="1"/>
        <end position="17"/>
    </location>
</feature>
<organism evidence="2 3">
    <name type="scientific">Methylibium petroleiphilum (strain ATCC BAA-1232 / LMG 22953 / PM1)</name>
    <dbReference type="NCBI Taxonomy" id="420662"/>
    <lineage>
        <taxon>Bacteria</taxon>
        <taxon>Pseudomonadati</taxon>
        <taxon>Pseudomonadota</taxon>
        <taxon>Betaproteobacteria</taxon>
        <taxon>Burkholderiales</taxon>
        <taxon>Sphaerotilaceae</taxon>
        <taxon>Methylibium</taxon>
    </lineage>
</organism>
<proteinExistence type="predicted"/>
<feature type="chain" id="PRO_5002646236" evidence="1">
    <location>
        <begin position="18"/>
        <end position="185"/>
    </location>
</feature>
<sequence>MARAALLALLFVVTAGAPQWLRAQDLTGEKRVLLLGAGGERLEIGRVRFEPVSADRWRFRFVLAGEGFTERFLAMRPFRCVAGASQQLCHFPYGSEDTVSRDDLLPLEYTLMFIATKPGALHISGRDGLFYKLAFTERGLRGELYDVDLDPIITPREGGTLRPIGYRQLDRADPKSHWLPVLLIE</sequence>
<keyword evidence="1" id="KW-0732">Signal</keyword>
<protein>
    <submittedName>
        <fullName evidence="2">Uncharacterized protein</fullName>
    </submittedName>
</protein>